<name>A0A3P3YL89_PLABS</name>
<reference evidence="1 2" key="1">
    <citation type="submission" date="2018-03" db="EMBL/GenBank/DDBJ databases">
        <authorList>
            <person name="Fogelqvist J."/>
        </authorList>
    </citation>
    <scope>NUCLEOTIDE SEQUENCE [LARGE SCALE GENOMIC DNA]</scope>
</reference>
<accession>A0A3P3YL89</accession>
<protein>
    <submittedName>
        <fullName evidence="1">Uncharacterized protein</fullName>
    </submittedName>
</protein>
<evidence type="ECO:0000313" key="1">
    <source>
        <dbReference type="EMBL" id="SPR00958.1"/>
    </source>
</evidence>
<geneLocation type="mitochondrion" evidence="1"/>
<dbReference type="EMBL" id="OVEO01000016">
    <property type="protein sequence ID" value="SPR00958.1"/>
    <property type="molecule type" value="Genomic_DNA"/>
</dbReference>
<proteinExistence type="predicted"/>
<dbReference type="Proteomes" id="UP000290189">
    <property type="component" value="Unassembled WGS sequence"/>
</dbReference>
<organism evidence="1 2">
    <name type="scientific">Plasmodiophora brassicae</name>
    <name type="common">Clubroot disease agent</name>
    <dbReference type="NCBI Taxonomy" id="37360"/>
    <lineage>
        <taxon>Eukaryota</taxon>
        <taxon>Sar</taxon>
        <taxon>Rhizaria</taxon>
        <taxon>Endomyxa</taxon>
        <taxon>Phytomyxea</taxon>
        <taxon>Plasmodiophorida</taxon>
        <taxon>Plasmodiophoridae</taxon>
        <taxon>Plasmodiophora</taxon>
    </lineage>
</organism>
<sequence length="509" mass="53469">MALGITAASNVVAVTKPDSIALYYDADGCAVRQWTLPASVGERLTAPAVVSGHAVHAVVDARQIVTLTDDLSSYSSRTTASPVVSLSPCCAVCEDGAVVRLSDHVTLTKVPTPVAAVLHTTDPVHVAVQCGDDNRLVVIDTSTVQTRTFDLGLARPVRSGAIDLVTMQAAVVTADDSSLRFIDVTRGQQLSQDEIASDVVVVQAGGGSVFFVGTCAWSGAFGVPLPDVPDDAVAVAAVHNATHYVALHASGDVARHAMPSATLASCMRRRRESIGEQERVTDLSAYLGRLGERGPASAQEHHRVVRDCIARADWDALRAIVQRYAHDVPDGFWAALLDAGRHDDVLAFLGSVDVDEHDLVGIVDRVAPLASPVAARILSRALALPTTSSFLVPSLARMSPASSVALCAHLTGALRRLLHGPAGAADLGLHLQWVADLLDAQAPRFIQDARYRPALNDLHDLVRQATRCVPVAADLLSLLAATTAMKQPSAVAAATPAHGGPARIESVVW</sequence>
<dbReference type="AlphaFoldDB" id="A0A3P3YL89"/>
<gene>
    <name evidence="1" type="ORF">PLBR_LOCUS8173</name>
</gene>
<evidence type="ECO:0000313" key="2">
    <source>
        <dbReference type="Proteomes" id="UP000290189"/>
    </source>
</evidence>
<keyword evidence="1" id="KW-0496">Mitochondrion</keyword>